<proteinExistence type="predicted"/>
<reference evidence="2 3" key="1">
    <citation type="submission" date="2017-12" db="EMBL/GenBank/DDBJ databases">
        <title>Comparative genomics of Botrytis spp.</title>
        <authorList>
            <person name="Valero-Jimenez C.A."/>
            <person name="Tapia P."/>
            <person name="Veloso J."/>
            <person name="Silva-Moreno E."/>
            <person name="Staats M."/>
            <person name="Valdes J.H."/>
            <person name="Van Kan J.A.L."/>
        </authorList>
    </citation>
    <scope>NUCLEOTIDE SEQUENCE [LARGE SCALE GENOMIC DNA]</scope>
    <source>
        <strain evidence="2 3">Be9601</strain>
    </source>
</reference>
<dbReference type="EMBL" id="PQXM01000227">
    <property type="protein sequence ID" value="TGO75204.1"/>
    <property type="molecule type" value="Genomic_DNA"/>
</dbReference>
<feature type="region of interest" description="Disordered" evidence="1">
    <location>
        <begin position="70"/>
        <end position="95"/>
    </location>
</feature>
<feature type="region of interest" description="Disordered" evidence="1">
    <location>
        <begin position="24"/>
        <end position="46"/>
    </location>
</feature>
<dbReference type="AlphaFoldDB" id="A0A4Z1JPE8"/>
<evidence type="ECO:0000256" key="1">
    <source>
        <dbReference type="SAM" id="MobiDB-lite"/>
    </source>
</evidence>
<keyword evidence="3" id="KW-1185">Reference proteome</keyword>
<accession>A0A4Z1JPE8</accession>
<protein>
    <submittedName>
        <fullName evidence="2">Uncharacterized protein</fullName>
    </submittedName>
</protein>
<organism evidence="2 3">
    <name type="scientific">Botrytis elliptica</name>
    <dbReference type="NCBI Taxonomy" id="278938"/>
    <lineage>
        <taxon>Eukaryota</taxon>
        <taxon>Fungi</taxon>
        <taxon>Dikarya</taxon>
        <taxon>Ascomycota</taxon>
        <taxon>Pezizomycotina</taxon>
        <taxon>Leotiomycetes</taxon>
        <taxon>Helotiales</taxon>
        <taxon>Sclerotiniaceae</taxon>
        <taxon>Botrytis</taxon>
    </lineage>
</organism>
<evidence type="ECO:0000313" key="2">
    <source>
        <dbReference type="EMBL" id="TGO75204.1"/>
    </source>
</evidence>
<dbReference type="Proteomes" id="UP000297229">
    <property type="component" value="Unassembled WGS sequence"/>
</dbReference>
<gene>
    <name evidence="2" type="ORF">BELL_0228g00100</name>
</gene>
<sequence length="95" mass="10541">MGGTLLPHHIETCRCICYSSEQTQSDGLHINSPPVRDEQSSLRDDTKRVTNNEETIDVANDDGGEAKFEIEPTIPLRDIGRNDSKSDSLAYPPKN</sequence>
<feature type="compositionally biased region" description="Basic and acidic residues" evidence="1">
    <location>
        <begin position="35"/>
        <end position="46"/>
    </location>
</feature>
<name>A0A4Z1JPE8_9HELO</name>
<evidence type="ECO:0000313" key="3">
    <source>
        <dbReference type="Proteomes" id="UP000297229"/>
    </source>
</evidence>
<comment type="caution">
    <text evidence="2">The sequence shown here is derived from an EMBL/GenBank/DDBJ whole genome shotgun (WGS) entry which is preliminary data.</text>
</comment>